<dbReference type="GO" id="GO:0046872">
    <property type="term" value="F:metal ion binding"/>
    <property type="evidence" value="ECO:0007669"/>
    <property type="project" value="UniProtKB-KW"/>
</dbReference>
<keyword evidence="11" id="KW-0067">ATP-binding</keyword>
<dbReference type="Proteomes" id="UP000315003">
    <property type="component" value="Chromosome"/>
</dbReference>
<dbReference type="PROSITE" id="PS00433">
    <property type="entry name" value="PHOSPHOFRUCTOKINASE"/>
    <property type="match status" value="1"/>
</dbReference>
<dbReference type="FunFam" id="3.40.50.460:FF:000002">
    <property type="entry name" value="ATP-dependent 6-phosphofructokinase"/>
    <property type="match status" value="1"/>
</dbReference>
<dbReference type="PIRSF" id="PIRSF000532">
    <property type="entry name" value="ATP_PFK_prok"/>
    <property type="match status" value="1"/>
</dbReference>
<dbReference type="NCBIfam" id="NF002872">
    <property type="entry name" value="PRK03202.1"/>
    <property type="match status" value="1"/>
</dbReference>
<comment type="pathway">
    <text evidence="3">Carbohydrate degradation; glycolysis; D-glyceraldehyde 3-phosphate and glycerone phosphate from D-glucose: step 3/4.</text>
</comment>
<dbReference type="GO" id="GO:0016208">
    <property type="term" value="F:AMP binding"/>
    <property type="evidence" value="ECO:0007669"/>
    <property type="project" value="TreeGrafter"/>
</dbReference>
<dbReference type="GO" id="GO:0005524">
    <property type="term" value="F:ATP binding"/>
    <property type="evidence" value="ECO:0007669"/>
    <property type="project" value="UniProtKB-KW"/>
</dbReference>
<dbReference type="UniPathway" id="UPA00109">
    <property type="reaction ID" value="UER00182"/>
</dbReference>
<dbReference type="GO" id="GO:0061621">
    <property type="term" value="P:canonical glycolysis"/>
    <property type="evidence" value="ECO:0007669"/>
    <property type="project" value="TreeGrafter"/>
</dbReference>
<dbReference type="RefSeq" id="WP_145275447.1">
    <property type="nucleotide sequence ID" value="NZ_CP036272.1"/>
</dbReference>
<dbReference type="GO" id="GO:0042802">
    <property type="term" value="F:identical protein binding"/>
    <property type="evidence" value="ECO:0007669"/>
    <property type="project" value="TreeGrafter"/>
</dbReference>
<dbReference type="Gene3D" id="3.40.50.460">
    <property type="entry name" value="Phosphofructokinase domain"/>
    <property type="match status" value="1"/>
</dbReference>
<dbReference type="PANTHER" id="PTHR13697">
    <property type="entry name" value="PHOSPHOFRUCTOKINASE"/>
    <property type="match status" value="1"/>
</dbReference>
<evidence type="ECO:0000256" key="5">
    <source>
        <dbReference type="ARBA" id="ARBA00022490"/>
    </source>
</evidence>
<dbReference type="GO" id="GO:0030388">
    <property type="term" value="P:fructose 1,6-bisphosphate metabolic process"/>
    <property type="evidence" value="ECO:0007669"/>
    <property type="project" value="TreeGrafter"/>
</dbReference>
<gene>
    <name evidence="17" type="primary">pfkA</name>
    <name evidence="17" type="ORF">SV7mr_39310</name>
</gene>
<dbReference type="PANTHER" id="PTHR13697:SF4">
    <property type="entry name" value="ATP-DEPENDENT 6-PHOSPHOFRUCTOKINASE"/>
    <property type="match status" value="1"/>
</dbReference>
<dbReference type="GO" id="GO:0006002">
    <property type="term" value="P:fructose 6-phosphate metabolic process"/>
    <property type="evidence" value="ECO:0007669"/>
    <property type="project" value="InterPro"/>
</dbReference>
<name>A0A517SZ33_9BACT</name>
<proteinExistence type="inferred from homology"/>
<evidence type="ECO:0000256" key="13">
    <source>
        <dbReference type="ARBA" id="ARBA00023152"/>
    </source>
</evidence>
<dbReference type="EC" id="2.7.1.11" evidence="4"/>
<dbReference type="EMBL" id="CP036272">
    <property type="protein sequence ID" value="QDT61396.1"/>
    <property type="molecule type" value="Genomic_DNA"/>
</dbReference>
<dbReference type="GO" id="GO:0003872">
    <property type="term" value="F:6-phosphofructokinase activity"/>
    <property type="evidence" value="ECO:0007669"/>
    <property type="project" value="UniProtKB-EC"/>
</dbReference>
<keyword evidence="7 17" id="KW-0808">Transferase</keyword>
<keyword evidence="12" id="KW-0460">Magnesium</keyword>
<evidence type="ECO:0000256" key="6">
    <source>
        <dbReference type="ARBA" id="ARBA00022533"/>
    </source>
</evidence>
<dbReference type="GO" id="GO:0048029">
    <property type="term" value="F:monosaccharide binding"/>
    <property type="evidence" value="ECO:0007669"/>
    <property type="project" value="TreeGrafter"/>
</dbReference>
<evidence type="ECO:0000256" key="7">
    <source>
        <dbReference type="ARBA" id="ARBA00022679"/>
    </source>
</evidence>
<dbReference type="Gene3D" id="3.40.50.450">
    <property type="match status" value="1"/>
</dbReference>
<evidence type="ECO:0000313" key="17">
    <source>
        <dbReference type="EMBL" id="QDT61396.1"/>
    </source>
</evidence>
<evidence type="ECO:0000256" key="1">
    <source>
        <dbReference type="ARBA" id="ARBA00001946"/>
    </source>
</evidence>
<comment type="catalytic activity">
    <reaction evidence="15">
        <text>beta-D-fructose 6-phosphate + ATP = beta-D-fructose 1,6-bisphosphate + ADP + H(+)</text>
        <dbReference type="Rhea" id="RHEA:16109"/>
        <dbReference type="ChEBI" id="CHEBI:15378"/>
        <dbReference type="ChEBI" id="CHEBI:30616"/>
        <dbReference type="ChEBI" id="CHEBI:32966"/>
        <dbReference type="ChEBI" id="CHEBI:57634"/>
        <dbReference type="ChEBI" id="CHEBI:456216"/>
        <dbReference type="EC" id="2.7.1.11"/>
    </reaction>
</comment>
<keyword evidence="18" id="KW-1185">Reference proteome</keyword>
<dbReference type="GO" id="GO:0070095">
    <property type="term" value="F:fructose-6-phosphate binding"/>
    <property type="evidence" value="ECO:0007669"/>
    <property type="project" value="TreeGrafter"/>
</dbReference>
<evidence type="ECO:0000256" key="8">
    <source>
        <dbReference type="ARBA" id="ARBA00022723"/>
    </source>
</evidence>
<protein>
    <recommendedName>
        <fullName evidence="4">6-phosphofructokinase</fullName>
        <ecNumber evidence="4">2.7.1.11</ecNumber>
    </recommendedName>
</protein>
<dbReference type="InterPro" id="IPR035966">
    <property type="entry name" value="PKF_sf"/>
</dbReference>
<evidence type="ECO:0000256" key="14">
    <source>
        <dbReference type="ARBA" id="ARBA00038478"/>
    </source>
</evidence>
<dbReference type="InterPro" id="IPR015912">
    <property type="entry name" value="Phosphofructokinase_CS"/>
</dbReference>
<organism evidence="17 18">
    <name type="scientific">Stieleria bergensis</name>
    <dbReference type="NCBI Taxonomy" id="2528025"/>
    <lineage>
        <taxon>Bacteria</taxon>
        <taxon>Pseudomonadati</taxon>
        <taxon>Planctomycetota</taxon>
        <taxon>Planctomycetia</taxon>
        <taxon>Pirellulales</taxon>
        <taxon>Pirellulaceae</taxon>
        <taxon>Stieleria</taxon>
    </lineage>
</organism>
<comment type="similarity">
    <text evidence="14">Belongs to the phosphofructokinase type A (PFKA) family.</text>
</comment>
<sequence>MRLGVLCSGGDAPGMNACLRSVVRAAASDGHDVIGIRRGYEGLMNADFFDSELGVGKMSPRSVSHILERGGTILNSSRCPAFATPEGLKVAADALDRAGVDALIPIGGDGTFRGAVALAEHWKGQIIGCPGTIDNDLLGTDATIGFSTAVATAVDCIDKLRDTAESHERLFLVEVMGRHSGHLALATALAASAEIACVPEEIVDAVAIAARVQELRSLGKQSIIIVVAEGDEQGGAVALNEKLSLADCPYATRTVILGHIQRGGSPTAEDRVLATRLGDFAVRSIVDGATGMMAGETCGHCCLVPLEDTFSTHRPLPEHQIELLDRMSC</sequence>
<comment type="subcellular location">
    <subcellularLocation>
        <location evidence="2">Cytoplasm</location>
    </subcellularLocation>
</comment>
<keyword evidence="13" id="KW-0324">Glycolysis</keyword>
<evidence type="ECO:0000256" key="11">
    <source>
        <dbReference type="ARBA" id="ARBA00022840"/>
    </source>
</evidence>
<evidence type="ECO:0000313" key="18">
    <source>
        <dbReference type="Proteomes" id="UP000315003"/>
    </source>
</evidence>
<evidence type="ECO:0000256" key="3">
    <source>
        <dbReference type="ARBA" id="ARBA00004679"/>
    </source>
</evidence>
<evidence type="ECO:0000256" key="2">
    <source>
        <dbReference type="ARBA" id="ARBA00004496"/>
    </source>
</evidence>
<evidence type="ECO:0000256" key="9">
    <source>
        <dbReference type="ARBA" id="ARBA00022741"/>
    </source>
</evidence>
<accession>A0A517SZ33</accession>
<dbReference type="AlphaFoldDB" id="A0A517SZ33"/>
<keyword evidence="10 17" id="KW-0418">Kinase</keyword>
<dbReference type="Pfam" id="PF00365">
    <property type="entry name" value="PFK"/>
    <property type="match status" value="1"/>
</dbReference>
<reference evidence="17 18" key="1">
    <citation type="submission" date="2019-02" db="EMBL/GenBank/DDBJ databases">
        <title>Deep-cultivation of Planctomycetes and their phenomic and genomic characterization uncovers novel biology.</title>
        <authorList>
            <person name="Wiegand S."/>
            <person name="Jogler M."/>
            <person name="Boedeker C."/>
            <person name="Pinto D."/>
            <person name="Vollmers J."/>
            <person name="Rivas-Marin E."/>
            <person name="Kohn T."/>
            <person name="Peeters S.H."/>
            <person name="Heuer A."/>
            <person name="Rast P."/>
            <person name="Oberbeckmann S."/>
            <person name="Bunk B."/>
            <person name="Jeske O."/>
            <person name="Meyerdierks A."/>
            <person name="Storesund J.E."/>
            <person name="Kallscheuer N."/>
            <person name="Luecker S."/>
            <person name="Lage O.M."/>
            <person name="Pohl T."/>
            <person name="Merkel B.J."/>
            <person name="Hornburger P."/>
            <person name="Mueller R.-W."/>
            <person name="Bruemmer F."/>
            <person name="Labrenz M."/>
            <person name="Spormann A.M."/>
            <person name="Op den Camp H."/>
            <person name="Overmann J."/>
            <person name="Amann R."/>
            <person name="Jetten M.S.M."/>
            <person name="Mascher T."/>
            <person name="Medema M.H."/>
            <person name="Devos D.P."/>
            <person name="Kaster A.-K."/>
            <person name="Ovreas L."/>
            <person name="Rohde M."/>
            <person name="Galperin M.Y."/>
            <person name="Jogler C."/>
        </authorList>
    </citation>
    <scope>NUCLEOTIDE SEQUENCE [LARGE SCALE GENOMIC DNA]</scope>
    <source>
        <strain evidence="17 18">SV_7m_r</strain>
    </source>
</reference>
<keyword evidence="9" id="KW-0547">Nucleotide-binding</keyword>
<keyword evidence="6" id="KW-0021">Allosteric enzyme</keyword>
<evidence type="ECO:0000259" key="16">
    <source>
        <dbReference type="Pfam" id="PF00365"/>
    </source>
</evidence>
<feature type="domain" description="Phosphofructokinase" evidence="16">
    <location>
        <begin position="2"/>
        <end position="284"/>
    </location>
</feature>
<evidence type="ECO:0000256" key="4">
    <source>
        <dbReference type="ARBA" id="ARBA00012055"/>
    </source>
</evidence>
<dbReference type="PRINTS" id="PR00476">
    <property type="entry name" value="PHFRCTKINASE"/>
</dbReference>
<evidence type="ECO:0000256" key="12">
    <source>
        <dbReference type="ARBA" id="ARBA00022842"/>
    </source>
</evidence>
<keyword evidence="8" id="KW-0479">Metal-binding</keyword>
<dbReference type="InterPro" id="IPR012003">
    <property type="entry name" value="ATP_PFK_prok-type"/>
</dbReference>
<dbReference type="GO" id="GO:0005945">
    <property type="term" value="C:6-phosphofructokinase complex"/>
    <property type="evidence" value="ECO:0007669"/>
    <property type="project" value="TreeGrafter"/>
</dbReference>
<keyword evidence="5" id="KW-0963">Cytoplasm</keyword>
<dbReference type="InterPro" id="IPR000023">
    <property type="entry name" value="Phosphofructokinase_dom"/>
</dbReference>
<evidence type="ECO:0000256" key="10">
    <source>
        <dbReference type="ARBA" id="ARBA00022777"/>
    </source>
</evidence>
<dbReference type="InterPro" id="IPR022953">
    <property type="entry name" value="ATP_PFK"/>
</dbReference>
<evidence type="ECO:0000256" key="15">
    <source>
        <dbReference type="ARBA" id="ARBA00048070"/>
    </source>
</evidence>
<dbReference type="SUPFAM" id="SSF53784">
    <property type="entry name" value="Phosphofructokinase"/>
    <property type="match status" value="1"/>
</dbReference>
<dbReference type="OrthoDB" id="9802503at2"/>
<comment type="cofactor">
    <cofactor evidence="1">
        <name>Mg(2+)</name>
        <dbReference type="ChEBI" id="CHEBI:18420"/>
    </cofactor>
</comment>